<evidence type="ECO:0000259" key="1">
    <source>
        <dbReference type="Pfam" id="PF18730"/>
    </source>
</evidence>
<dbReference type="AlphaFoldDB" id="A0A549YFN1"/>
<comment type="caution">
    <text evidence="2">The sequence shown here is derived from an EMBL/GenBank/DDBJ whole genome shotgun (WGS) entry which is preliminary data.</text>
</comment>
<evidence type="ECO:0000313" key="2">
    <source>
        <dbReference type="EMBL" id="TRM10702.1"/>
    </source>
</evidence>
<dbReference type="RefSeq" id="WP_142789971.1">
    <property type="nucleotide sequence ID" value="NZ_VJMZ01000001.1"/>
</dbReference>
<dbReference type="EMBL" id="VJMZ01000001">
    <property type="protein sequence ID" value="TRM10702.1"/>
    <property type="molecule type" value="Genomic_DNA"/>
</dbReference>
<protein>
    <recommendedName>
        <fullName evidence="1">Cthe-2314-like HEPN domain-containing protein</fullName>
    </recommendedName>
</protein>
<gene>
    <name evidence="2" type="ORF">FH966_02655</name>
</gene>
<reference evidence="2 3" key="1">
    <citation type="submission" date="2019-07" db="EMBL/GenBank/DDBJ databases">
        <title>Genomic analysis of Lentibacillus sp. NKC851-2.</title>
        <authorList>
            <person name="Oh Y.J."/>
        </authorList>
    </citation>
    <scope>NUCLEOTIDE SEQUENCE [LARGE SCALE GENOMIC DNA]</scope>
    <source>
        <strain evidence="2 3">NKC851-2</strain>
    </source>
</reference>
<evidence type="ECO:0000313" key="3">
    <source>
        <dbReference type="Proteomes" id="UP000319280"/>
    </source>
</evidence>
<sequence>MDIHINPFEDITEVDLRKTTKESPLTGFELPKGMFQKEDDHLLDLDNWDTQHWESILENRSLTVERNFGYAMFYYYKGIPDDEWFMSPGKQGQSVQYYPHFQEKHYSNFYNFTYFVDVFFLQSFTVYETIGHLLFKLFDFEVNENDPRDQISFNNAIFKLKKINRPLYKDLNKVKYSDDFQFGVRMRNDIAHNHPPYRIDSGISKSEGVVTFGVGEYKTTVEIKKVMIGLLRSIKATFIVLEKHLPLKEAIN</sequence>
<feature type="domain" description="Cthe-2314-like HEPN" evidence="1">
    <location>
        <begin position="57"/>
        <end position="238"/>
    </location>
</feature>
<dbReference type="InterPro" id="IPR041394">
    <property type="entry name" value="HEPN_Cthe2314"/>
</dbReference>
<keyword evidence="3" id="KW-1185">Reference proteome</keyword>
<dbReference type="Proteomes" id="UP000319280">
    <property type="component" value="Unassembled WGS sequence"/>
</dbReference>
<accession>A0A549YFN1</accession>
<dbReference type="Pfam" id="PF18730">
    <property type="entry name" value="HEPN_Cthe2314"/>
    <property type="match status" value="1"/>
</dbReference>
<organism evidence="2 3">
    <name type="scientific">Lentibacillus cibarius</name>
    <dbReference type="NCBI Taxonomy" id="2583219"/>
    <lineage>
        <taxon>Bacteria</taxon>
        <taxon>Bacillati</taxon>
        <taxon>Bacillota</taxon>
        <taxon>Bacilli</taxon>
        <taxon>Bacillales</taxon>
        <taxon>Bacillaceae</taxon>
        <taxon>Lentibacillus</taxon>
    </lineage>
</organism>
<proteinExistence type="predicted"/>
<name>A0A549YFN1_9BACI</name>